<name>A0A173FZM5_MYTTR</name>
<evidence type="ECO:0000256" key="1">
    <source>
        <dbReference type="SAM" id="Phobius"/>
    </source>
</evidence>
<reference evidence="2" key="1">
    <citation type="submission" date="2016-03" db="EMBL/GenBank/DDBJ databases">
        <title>Mitogenome of Mytilus trossulus (Mytilidae, Bivalvia) larvae isolated from a herbarium specimen.</title>
        <authorList>
            <person name="Hughey J.R."/>
            <person name="Boo G.H."/>
            <person name="Boo S.M."/>
        </authorList>
    </citation>
    <scope>NUCLEOTIDE SEQUENCE</scope>
    <source>
        <strain evidence="2">Specimen #1</strain>
    </source>
</reference>
<evidence type="ECO:0000313" key="2">
    <source>
        <dbReference type="EMBL" id="ANH09345.1"/>
    </source>
</evidence>
<keyword evidence="1" id="KW-1133">Transmembrane helix</keyword>
<feature type="transmembrane region" description="Helical" evidence="1">
    <location>
        <begin position="49"/>
        <end position="70"/>
    </location>
</feature>
<geneLocation type="mitochondrion" evidence="2"/>
<organism evidence="2">
    <name type="scientific">Mytilus trossulus</name>
    <name type="common">Blue mussel</name>
    <dbReference type="NCBI Taxonomy" id="6551"/>
    <lineage>
        <taxon>Eukaryota</taxon>
        <taxon>Metazoa</taxon>
        <taxon>Spiralia</taxon>
        <taxon>Lophotrochozoa</taxon>
        <taxon>Mollusca</taxon>
        <taxon>Bivalvia</taxon>
        <taxon>Autobranchia</taxon>
        <taxon>Pteriomorphia</taxon>
        <taxon>Mytilida</taxon>
        <taxon>Mytiloidea</taxon>
        <taxon>Mytilidae</taxon>
        <taxon>Mytilinae</taxon>
        <taxon>Mytilus</taxon>
    </lineage>
</organism>
<feature type="transmembrane region" description="Helical" evidence="1">
    <location>
        <begin position="123"/>
        <end position="145"/>
    </location>
</feature>
<dbReference type="AlphaFoldDB" id="A0A173FZM5"/>
<dbReference type="EMBL" id="KU925349">
    <property type="protein sequence ID" value="ANH09345.1"/>
    <property type="molecule type" value="Genomic_DNA"/>
</dbReference>
<keyword evidence="1" id="KW-0472">Membrane</keyword>
<proteinExistence type="predicted"/>
<keyword evidence="1" id="KW-0812">Transmembrane</keyword>
<protein>
    <submittedName>
        <fullName evidence="2">NADH dehydrogenase subunit 6</fullName>
    </submittedName>
</protein>
<keyword evidence="2" id="KW-0496">Mitochondrion</keyword>
<accession>A0A173FZM5</accession>
<sequence>MMSVMIMCVSLMSVFSIVLIAKQPISLGLVLLSGSMIACVEIALEVSSLLGFLLFLTYVSGVMVLFLYVLSIYPNEVYRFNLEFVMIVSSCCAMMGLVGLMNYEYVEISGSLFLSFMAEGSGLSLYILMAGVLLFVMLVVSYLCMKTMVPLRSVK</sequence>
<feature type="transmembrane region" description="Helical" evidence="1">
    <location>
        <begin position="82"/>
        <end position="103"/>
    </location>
</feature>
<gene>
    <name evidence="2" type="primary">nad6</name>
</gene>